<evidence type="ECO:0000313" key="1">
    <source>
        <dbReference type="EMBL" id="OGN16738.1"/>
    </source>
</evidence>
<sequence length="128" mass="15564">MIKYKGPVPKGKLILGDRFLPPTRWWNENRLRKEWWHEARVLEVPEKNVREGYRVGYMLASLDGLLSGQRRMKITEDWRYQRRFAVEVKHEDRIFFALDRGGLEIPLIFYRWDWLLATIQNMKTVPIY</sequence>
<organism evidence="1 2">
    <name type="scientific">Candidatus Yanofskybacteria bacterium RIFCSPHIGHO2_02_FULL_50_12</name>
    <dbReference type="NCBI Taxonomy" id="1802685"/>
    <lineage>
        <taxon>Bacteria</taxon>
        <taxon>Candidatus Yanofskyibacteriota</taxon>
    </lineage>
</organism>
<comment type="caution">
    <text evidence="1">The sequence shown here is derived from an EMBL/GenBank/DDBJ whole genome shotgun (WGS) entry which is preliminary data.</text>
</comment>
<gene>
    <name evidence="1" type="ORF">A3C88_00010</name>
</gene>
<dbReference type="STRING" id="1802685.A3C88_00010"/>
<dbReference type="Proteomes" id="UP000178117">
    <property type="component" value="Unassembled WGS sequence"/>
</dbReference>
<accession>A0A1F8FVY8</accession>
<reference evidence="1 2" key="1">
    <citation type="journal article" date="2016" name="Nat. Commun.">
        <title>Thousands of microbial genomes shed light on interconnected biogeochemical processes in an aquifer system.</title>
        <authorList>
            <person name="Anantharaman K."/>
            <person name="Brown C.T."/>
            <person name="Hug L.A."/>
            <person name="Sharon I."/>
            <person name="Castelle C.J."/>
            <person name="Probst A.J."/>
            <person name="Thomas B.C."/>
            <person name="Singh A."/>
            <person name="Wilkins M.J."/>
            <person name="Karaoz U."/>
            <person name="Brodie E.L."/>
            <person name="Williams K.H."/>
            <person name="Hubbard S.S."/>
            <person name="Banfield J.F."/>
        </authorList>
    </citation>
    <scope>NUCLEOTIDE SEQUENCE [LARGE SCALE GENOMIC DNA]</scope>
</reference>
<dbReference type="AlphaFoldDB" id="A0A1F8FVY8"/>
<protein>
    <submittedName>
        <fullName evidence="1">Uncharacterized protein</fullName>
    </submittedName>
</protein>
<proteinExistence type="predicted"/>
<name>A0A1F8FVY8_9BACT</name>
<dbReference type="EMBL" id="MGJZ01000025">
    <property type="protein sequence ID" value="OGN16738.1"/>
    <property type="molecule type" value="Genomic_DNA"/>
</dbReference>
<evidence type="ECO:0000313" key="2">
    <source>
        <dbReference type="Proteomes" id="UP000178117"/>
    </source>
</evidence>